<feature type="chain" id="PRO_5012372508" evidence="1">
    <location>
        <begin position="21"/>
        <end position="60"/>
    </location>
</feature>
<dbReference type="OrthoDB" id="2193035at2759"/>
<dbReference type="EMBL" id="LWDP01000103">
    <property type="protein sequence ID" value="ORD93350.1"/>
    <property type="molecule type" value="Genomic_DNA"/>
</dbReference>
<sequence length="60" mass="6783">MVNLTPMFVSLAFLMNGIYALIEVLEPTRNYRTASFIMAAKNTVQFMTASVYGLTKTSKW</sequence>
<reference evidence="2 3" key="1">
    <citation type="journal article" date="2017" name="Environ. Microbiol.">
        <title>Decay of the glycolytic pathway and adaptation to intranuclear parasitism within Enterocytozoonidae microsporidia.</title>
        <authorList>
            <person name="Wiredu Boakye D."/>
            <person name="Jaroenlak P."/>
            <person name="Prachumwat A."/>
            <person name="Williams T.A."/>
            <person name="Bateman K.S."/>
            <person name="Itsathitphaisarn O."/>
            <person name="Sritunyalucksana K."/>
            <person name="Paszkiewicz K.H."/>
            <person name="Moore K.A."/>
            <person name="Stentiford G.D."/>
            <person name="Williams B.A."/>
        </authorList>
    </citation>
    <scope>NUCLEOTIDE SEQUENCE [LARGE SCALE GENOMIC DNA]</scope>
    <source>
        <strain evidence="2 3">GB1</strain>
    </source>
</reference>
<protein>
    <submittedName>
        <fullName evidence="2">Uncharacterized protein</fullName>
    </submittedName>
</protein>
<evidence type="ECO:0000256" key="1">
    <source>
        <dbReference type="SAM" id="SignalP"/>
    </source>
</evidence>
<dbReference type="VEuPathDB" id="MicrosporidiaDB:ECANGB1_2672"/>
<keyword evidence="1" id="KW-0732">Signal</keyword>
<organism evidence="2 3">
    <name type="scientific">Enterospora canceri</name>
    <dbReference type="NCBI Taxonomy" id="1081671"/>
    <lineage>
        <taxon>Eukaryota</taxon>
        <taxon>Fungi</taxon>
        <taxon>Fungi incertae sedis</taxon>
        <taxon>Microsporidia</taxon>
        <taxon>Enterocytozoonidae</taxon>
        <taxon>Enterospora</taxon>
    </lineage>
</organism>
<evidence type="ECO:0000313" key="3">
    <source>
        <dbReference type="Proteomes" id="UP000192639"/>
    </source>
</evidence>
<name>A0A1Y1S5A9_9MICR</name>
<accession>A0A1Y1S5A9</accession>
<comment type="caution">
    <text evidence="2">The sequence shown here is derived from an EMBL/GenBank/DDBJ whole genome shotgun (WGS) entry which is preliminary data.</text>
</comment>
<dbReference type="AlphaFoldDB" id="A0A1Y1S5A9"/>
<keyword evidence="3" id="KW-1185">Reference proteome</keyword>
<feature type="non-terminal residue" evidence="2">
    <location>
        <position position="60"/>
    </location>
</feature>
<evidence type="ECO:0000313" key="2">
    <source>
        <dbReference type="EMBL" id="ORD93350.1"/>
    </source>
</evidence>
<proteinExistence type="predicted"/>
<gene>
    <name evidence="2" type="ORF">ECANGB1_2672</name>
</gene>
<dbReference type="Proteomes" id="UP000192639">
    <property type="component" value="Unassembled WGS sequence"/>
</dbReference>
<feature type="signal peptide" evidence="1">
    <location>
        <begin position="1"/>
        <end position="20"/>
    </location>
</feature>